<reference evidence="2" key="1">
    <citation type="submission" date="2019-11" db="EMBL/GenBank/DDBJ databases">
        <title>Genomic insights into an expanded diversity of filamentous marine cyanobacteria reveals the extraordinary biosynthetic potential of Moorea and Okeania.</title>
        <authorList>
            <person name="Ferreira Leao T."/>
            <person name="Wang M."/>
            <person name="Moss N."/>
            <person name="Da Silva R."/>
            <person name="Sanders J."/>
            <person name="Nurk S."/>
            <person name="Gurevich A."/>
            <person name="Humphrey G."/>
            <person name="Reher R."/>
            <person name="Zhu Q."/>
            <person name="Belda-Ferre P."/>
            <person name="Glukhov E."/>
            <person name="Rex R."/>
            <person name="Dorrestein P.C."/>
            <person name="Knight R."/>
            <person name="Pevzner P."/>
            <person name="Gerwick W.H."/>
            <person name="Gerwick L."/>
        </authorList>
    </citation>
    <scope>NUCLEOTIDE SEQUENCE</scope>
    <source>
        <strain evidence="2">SIO1C4</strain>
    </source>
</reference>
<sequence>MAKNLFDHKANQLVNFSRLWGHQTWLIFLIVFSLCFTLILSTFQSSVQSRNQPSEIRGVWMTNI</sequence>
<keyword evidence="1" id="KW-0472">Membrane</keyword>
<proteinExistence type="predicted"/>
<protein>
    <submittedName>
        <fullName evidence="2">Glycoside hydrolase family 10 protein</fullName>
    </submittedName>
</protein>
<evidence type="ECO:0000256" key="1">
    <source>
        <dbReference type="SAM" id="Phobius"/>
    </source>
</evidence>
<accession>A0A6B3N664</accession>
<dbReference type="EMBL" id="JAAHFQ010000012">
    <property type="protein sequence ID" value="NER26285.1"/>
    <property type="molecule type" value="Genomic_DNA"/>
</dbReference>
<keyword evidence="1" id="KW-1133">Transmembrane helix</keyword>
<gene>
    <name evidence="2" type="ORF">F6J89_01125</name>
</gene>
<organism evidence="2">
    <name type="scientific">Symploca sp. SIO1C4</name>
    <dbReference type="NCBI Taxonomy" id="2607765"/>
    <lineage>
        <taxon>Bacteria</taxon>
        <taxon>Bacillati</taxon>
        <taxon>Cyanobacteriota</taxon>
        <taxon>Cyanophyceae</taxon>
        <taxon>Coleofasciculales</taxon>
        <taxon>Coleofasciculaceae</taxon>
        <taxon>Symploca</taxon>
    </lineage>
</organism>
<name>A0A6B3N664_9CYAN</name>
<comment type="caution">
    <text evidence="2">The sequence shown here is derived from an EMBL/GenBank/DDBJ whole genome shotgun (WGS) entry which is preliminary data.</text>
</comment>
<dbReference type="AlphaFoldDB" id="A0A6B3N664"/>
<keyword evidence="2" id="KW-0378">Hydrolase</keyword>
<evidence type="ECO:0000313" key="2">
    <source>
        <dbReference type="EMBL" id="NER26285.1"/>
    </source>
</evidence>
<keyword evidence="1" id="KW-0812">Transmembrane</keyword>
<feature type="non-terminal residue" evidence="2">
    <location>
        <position position="64"/>
    </location>
</feature>
<feature type="transmembrane region" description="Helical" evidence="1">
    <location>
        <begin position="25"/>
        <end position="43"/>
    </location>
</feature>
<dbReference type="GO" id="GO:0016787">
    <property type="term" value="F:hydrolase activity"/>
    <property type="evidence" value="ECO:0007669"/>
    <property type="project" value="UniProtKB-KW"/>
</dbReference>